<accession>A0AA39VQJ0</accession>
<comment type="caution">
    <text evidence="1">The sequence shown here is derived from an EMBL/GenBank/DDBJ whole genome shotgun (WGS) entry which is preliminary data.</text>
</comment>
<keyword evidence="2" id="KW-1185">Reference proteome</keyword>
<dbReference type="Gene3D" id="1.20.1050.10">
    <property type="match status" value="1"/>
</dbReference>
<evidence type="ECO:0000313" key="2">
    <source>
        <dbReference type="Proteomes" id="UP001168877"/>
    </source>
</evidence>
<proteinExistence type="predicted"/>
<name>A0AA39VQJ0_ACESA</name>
<reference evidence="1" key="1">
    <citation type="journal article" date="2022" name="Plant J.">
        <title>Strategies of tolerance reflected in two North American maple genomes.</title>
        <authorList>
            <person name="McEvoy S.L."/>
            <person name="Sezen U.U."/>
            <person name="Trouern-Trend A."/>
            <person name="McMahon S.M."/>
            <person name="Schaberg P.G."/>
            <person name="Yang J."/>
            <person name="Wegrzyn J.L."/>
            <person name="Swenson N.G."/>
        </authorList>
    </citation>
    <scope>NUCLEOTIDE SEQUENCE</scope>
    <source>
        <strain evidence="1">NS2018</strain>
    </source>
</reference>
<dbReference type="Proteomes" id="UP001168877">
    <property type="component" value="Unassembled WGS sequence"/>
</dbReference>
<dbReference type="SUPFAM" id="SSF47616">
    <property type="entry name" value="GST C-terminal domain-like"/>
    <property type="match status" value="1"/>
</dbReference>
<protein>
    <submittedName>
        <fullName evidence="1">Uncharacterized protein</fullName>
    </submittedName>
</protein>
<dbReference type="AlphaFoldDB" id="A0AA39VQJ0"/>
<dbReference type="EMBL" id="JAUESC010000382">
    <property type="protein sequence ID" value="KAK0587681.1"/>
    <property type="molecule type" value="Genomic_DNA"/>
</dbReference>
<dbReference type="InterPro" id="IPR036282">
    <property type="entry name" value="Glutathione-S-Trfase_C_sf"/>
</dbReference>
<evidence type="ECO:0000313" key="1">
    <source>
        <dbReference type="EMBL" id="KAK0587681.1"/>
    </source>
</evidence>
<gene>
    <name evidence="1" type="ORF">LWI29_026781</name>
</gene>
<reference evidence="1" key="2">
    <citation type="submission" date="2023-06" db="EMBL/GenBank/DDBJ databases">
        <authorList>
            <person name="Swenson N.G."/>
            <person name="Wegrzyn J.L."/>
            <person name="Mcevoy S.L."/>
        </authorList>
    </citation>
    <scope>NUCLEOTIDE SEQUENCE</scope>
    <source>
        <strain evidence="1">NS2018</strain>
        <tissue evidence="1">Leaf</tissue>
    </source>
</reference>
<organism evidence="1 2">
    <name type="scientific">Acer saccharum</name>
    <name type="common">Sugar maple</name>
    <dbReference type="NCBI Taxonomy" id="4024"/>
    <lineage>
        <taxon>Eukaryota</taxon>
        <taxon>Viridiplantae</taxon>
        <taxon>Streptophyta</taxon>
        <taxon>Embryophyta</taxon>
        <taxon>Tracheophyta</taxon>
        <taxon>Spermatophyta</taxon>
        <taxon>Magnoliopsida</taxon>
        <taxon>eudicotyledons</taxon>
        <taxon>Gunneridae</taxon>
        <taxon>Pentapetalae</taxon>
        <taxon>rosids</taxon>
        <taxon>malvids</taxon>
        <taxon>Sapindales</taxon>
        <taxon>Sapindaceae</taxon>
        <taxon>Hippocastanoideae</taxon>
        <taxon>Acereae</taxon>
        <taxon>Acer</taxon>
    </lineage>
</organism>
<sequence length="129" mass="14860">MLDLKTGEFDHRLIKFWKWRWSLDLKEEAKSGCHLWDNTDGTPVPMWENLMAIRNVLSCALKPTRPFHIATCGEYFLKSIARFWAKFADEKCVMGAWGACQAEGEEKEKAIESAAESFAFLEKQLQGNK</sequence>